<evidence type="ECO:0000256" key="5">
    <source>
        <dbReference type="ARBA" id="ARBA00022989"/>
    </source>
</evidence>
<dbReference type="Gene3D" id="1.20.1250.20">
    <property type="entry name" value="MFS general substrate transporter like domains"/>
    <property type="match status" value="2"/>
</dbReference>
<name>A0A327JEP8_9HYPH</name>
<dbReference type="InterPro" id="IPR047200">
    <property type="entry name" value="MFS_YcaD-like"/>
</dbReference>
<dbReference type="InterPro" id="IPR036259">
    <property type="entry name" value="MFS_trans_sf"/>
</dbReference>
<feature type="transmembrane region" description="Helical" evidence="7">
    <location>
        <begin position="33"/>
        <end position="54"/>
    </location>
</feature>
<feature type="transmembrane region" description="Helical" evidence="7">
    <location>
        <begin position="66"/>
        <end position="89"/>
    </location>
</feature>
<keyword evidence="6 7" id="KW-0472">Membrane</keyword>
<evidence type="ECO:0000313" key="9">
    <source>
        <dbReference type="EMBL" id="RAI24585.1"/>
    </source>
</evidence>
<dbReference type="SUPFAM" id="SSF103473">
    <property type="entry name" value="MFS general substrate transporter"/>
    <property type="match status" value="1"/>
</dbReference>
<comment type="subcellular location">
    <subcellularLocation>
        <location evidence="1">Cell membrane</location>
        <topology evidence="1">Multi-pass membrane protein</topology>
    </subcellularLocation>
</comment>
<evidence type="ECO:0000256" key="7">
    <source>
        <dbReference type="SAM" id="Phobius"/>
    </source>
</evidence>
<accession>A0A327JEP8</accession>
<evidence type="ECO:0000256" key="4">
    <source>
        <dbReference type="ARBA" id="ARBA00022692"/>
    </source>
</evidence>
<keyword evidence="10" id="KW-1185">Reference proteome</keyword>
<evidence type="ECO:0000256" key="6">
    <source>
        <dbReference type="ARBA" id="ARBA00023136"/>
    </source>
</evidence>
<protein>
    <submittedName>
        <fullName evidence="9">MFS transporter</fullName>
    </submittedName>
</protein>
<dbReference type="EMBL" id="NPEV01000075">
    <property type="protein sequence ID" value="RAI24585.1"/>
    <property type="molecule type" value="Genomic_DNA"/>
</dbReference>
<evidence type="ECO:0000313" key="10">
    <source>
        <dbReference type="Proteomes" id="UP000249299"/>
    </source>
</evidence>
<feature type="transmembrane region" description="Helical" evidence="7">
    <location>
        <begin position="319"/>
        <end position="340"/>
    </location>
</feature>
<dbReference type="Proteomes" id="UP000249299">
    <property type="component" value="Unassembled WGS sequence"/>
</dbReference>
<dbReference type="PANTHER" id="PTHR23521:SF2">
    <property type="entry name" value="TRANSPORTER MFS SUPERFAMILY"/>
    <property type="match status" value="1"/>
</dbReference>
<dbReference type="InterPro" id="IPR020846">
    <property type="entry name" value="MFS_dom"/>
</dbReference>
<evidence type="ECO:0000259" key="8">
    <source>
        <dbReference type="PROSITE" id="PS50850"/>
    </source>
</evidence>
<dbReference type="PROSITE" id="PS50850">
    <property type="entry name" value="MFS"/>
    <property type="match status" value="1"/>
</dbReference>
<keyword evidence="4 7" id="KW-0812">Transmembrane</keyword>
<feature type="transmembrane region" description="Helical" evidence="7">
    <location>
        <begin position="189"/>
        <end position="213"/>
    </location>
</feature>
<dbReference type="GO" id="GO:0005886">
    <property type="term" value="C:plasma membrane"/>
    <property type="evidence" value="ECO:0007669"/>
    <property type="project" value="UniProtKB-SubCell"/>
</dbReference>
<dbReference type="Pfam" id="PF07690">
    <property type="entry name" value="MFS_1"/>
    <property type="match status" value="1"/>
</dbReference>
<keyword evidence="2" id="KW-0813">Transport</keyword>
<gene>
    <name evidence="9" type="ORF">CH339_22065</name>
</gene>
<feature type="transmembrane region" description="Helical" evidence="7">
    <location>
        <begin position="283"/>
        <end position="307"/>
    </location>
</feature>
<reference evidence="9 10" key="1">
    <citation type="submission" date="2017-07" db="EMBL/GenBank/DDBJ databases">
        <title>Draft Genome Sequences of Select Purple Nonsulfur Bacteria.</title>
        <authorList>
            <person name="Lasarre B."/>
            <person name="Mckinlay J.B."/>
        </authorList>
    </citation>
    <scope>NUCLEOTIDE SEQUENCE [LARGE SCALE GENOMIC DNA]</scope>
    <source>
        <strain evidence="9 10">DSM 11290</strain>
    </source>
</reference>
<dbReference type="AlphaFoldDB" id="A0A327JEP8"/>
<feature type="transmembrane region" description="Helical" evidence="7">
    <location>
        <begin position="151"/>
        <end position="169"/>
    </location>
</feature>
<organism evidence="9 10">
    <name type="scientific">Rhodobium orientis</name>
    <dbReference type="NCBI Taxonomy" id="34017"/>
    <lineage>
        <taxon>Bacteria</taxon>
        <taxon>Pseudomonadati</taxon>
        <taxon>Pseudomonadota</taxon>
        <taxon>Alphaproteobacteria</taxon>
        <taxon>Hyphomicrobiales</taxon>
        <taxon>Rhodobiaceae</taxon>
        <taxon>Rhodobium</taxon>
    </lineage>
</organism>
<feature type="transmembrane region" description="Helical" evidence="7">
    <location>
        <begin position="257"/>
        <end position="277"/>
    </location>
</feature>
<dbReference type="GO" id="GO:0022857">
    <property type="term" value="F:transmembrane transporter activity"/>
    <property type="evidence" value="ECO:0007669"/>
    <property type="project" value="InterPro"/>
</dbReference>
<feature type="transmembrane region" description="Helical" evidence="7">
    <location>
        <begin position="95"/>
        <end position="112"/>
    </location>
</feature>
<proteinExistence type="predicted"/>
<evidence type="ECO:0000256" key="3">
    <source>
        <dbReference type="ARBA" id="ARBA00022475"/>
    </source>
</evidence>
<feature type="transmembrane region" description="Helical" evidence="7">
    <location>
        <begin position="124"/>
        <end position="145"/>
    </location>
</feature>
<evidence type="ECO:0000256" key="2">
    <source>
        <dbReference type="ARBA" id="ARBA00022448"/>
    </source>
</evidence>
<keyword evidence="5 7" id="KW-1133">Transmembrane helix</keyword>
<dbReference type="CDD" id="cd17477">
    <property type="entry name" value="MFS_YcaD_like"/>
    <property type="match status" value="1"/>
</dbReference>
<sequence>MAAAIASISIVGVAISLSMPLLALVMEARGFSGTAIGINSAMAGVASIAWVPFVTPLARRIGTARLILILIAASMVSFLGFFVISSYWAWFGLRFVFHGATTAIFVLSEFWISSAAPRERRGFVLGVYATFLSIGVAAGPILLSLTGASGAPPFLIGTIILAVSAIPVIMARDTSPRIEKRPEHSFARFLIAVPVATIAVLAFGAVETGMLSILPIYGLRIGLDAATATLLVTAAALGNVVLQVPLGWMSDRMDKRVLLLVCGLVGVIGALLMPVFAHRMTELFVTLFIWGGVTAGLYTIGLAHLAARYRDADLASANAAFVMMYSIGMLVGPAAMGAGMDIDPHGFPIVCALFFAGYVVIAAFRIARWAGR</sequence>
<feature type="transmembrane region" description="Helical" evidence="7">
    <location>
        <begin position="225"/>
        <end position="245"/>
    </location>
</feature>
<feature type="domain" description="Major facilitator superfamily (MFS) profile" evidence="8">
    <location>
        <begin position="1"/>
        <end position="372"/>
    </location>
</feature>
<dbReference type="InterPro" id="IPR011701">
    <property type="entry name" value="MFS"/>
</dbReference>
<dbReference type="PANTHER" id="PTHR23521">
    <property type="entry name" value="TRANSPORTER MFS SUPERFAMILY"/>
    <property type="match status" value="1"/>
</dbReference>
<evidence type="ECO:0000256" key="1">
    <source>
        <dbReference type="ARBA" id="ARBA00004651"/>
    </source>
</evidence>
<keyword evidence="3" id="KW-1003">Cell membrane</keyword>
<comment type="caution">
    <text evidence="9">The sequence shown here is derived from an EMBL/GenBank/DDBJ whole genome shotgun (WGS) entry which is preliminary data.</text>
</comment>
<dbReference type="OrthoDB" id="9797524at2"/>
<feature type="transmembrane region" description="Helical" evidence="7">
    <location>
        <begin position="346"/>
        <end position="367"/>
    </location>
</feature>